<evidence type="ECO:0000313" key="2">
    <source>
        <dbReference type="Proteomes" id="UP000257706"/>
    </source>
</evidence>
<comment type="caution">
    <text evidence="1">The sequence shown here is derived from an EMBL/GenBank/DDBJ whole genome shotgun (WGS) entry which is preliminary data.</text>
</comment>
<protein>
    <submittedName>
        <fullName evidence="1">Uncharacterized protein</fullName>
    </submittedName>
</protein>
<name>A0A3B9IUG5_9PROT</name>
<reference evidence="1 2" key="1">
    <citation type="journal article" date="2018" name="Nat. Biotechnol.">
        <title>A standardized bacterial taxonomy based on genome phylogeny substantially revises the tree of life.</title>
        <authorList>
            <person name="Parks D.H."/>
            <person name="Chuvochina M."/>
            <person name="Waite D.W."/>
            <person name="Rinke C."/>
            <person name="Skarshewski A."/>
            <person name="Chaumeil P.A."/>
            <person name="Hugenholtz P."/>
        </authorList>
    </citation>
    <scope>NUCLEOTIDE SEQUENCE [LARGE SCALE GENOMIC DNA]</scope>
    <source>
        <strain evidence="1">UBA8739</strain>
    </source>
</reference>
<evidence type="ECO:0000313" key="1">
    <source>
        <dbReference type="EMBL" id="HAE51455.1"/>
    </source>
</evidence>
<gene>
    <name evidence="1" type="ORF">DCK97_28990</name>
</gene>
<sequence>MGSTSLFVSQVANLLSWRCEYPLVVKGICRLGFWQTCCPPTARGFKFDWRALIPRLRRRTDDAALDDAALEGVAGGAASAAMILPGGWTFGG</sequence>
<dbReference type="EMBL" id="DMAI01000483">
    <property type="protein sequence ID" value="HAE51455.1"/>
    <property type="molecule type" value="Genomic_DNA"/>
</dbReference>
<accession>A0A3B9IUG5</accession>
<proteinExistence type="predicted"/>
<organism evidence="1 2">
    <name type="scientific">Tistrella mobilis</name>
    <dbReference type="NCBI Taxonomy" id="171437"/>
    <lineage>
        <taxon>Bacteria</taxon>
        <taxon>Pseudomonadati</taxon>
        <taxon>Pseudomonadota</taxon>
        <taxon>Alphaproteobacteria</taxon>
        <taxon>Geminicoccales</taxon>
        <taxon>Geminicoccaceae</taxon>
        <taxon>Tistrella</taxon>
    </lineage>
</organism>
<dbReference type="Proteomes" id="UP000257706">
    <property type="component" value="Unassembled WGS sequence"/>
</dbReference>
<dbReference type="AlphaFoldDB" id="A0A3B9IUG5"/>